<name>A0ABN9UJ84_9DINO</name>
<keyword evidence="2" id="KW-1185">Reference proteome</keyword>
<reference evidence="1" key="1">
    <citation type="submission" date="2023-10" db="EMBL/GenBank/DDBJ databases">
        <authorList>
            <person name="Chen Y."/>
            <person name="Shah S."/>
            <person name="Dougan E. K."/>
            <person name="Thang M."/>
            <person name="Chan C."/>
        </authorList>
    </citation>
    <scope>NUCLEOTIDE SEQUENCE [LARGE SCALE GENOMIC DNA]</scope>
</reference>
<organism evidence="1 2">
    <name type="scientific">Prorocentrum cordatum</name>
    <dbReference type="NCBI Taxonomy" id="2364126"/>
    <lineage>
        <taxon>Eukaryota</taxon>
        <taxon>Sar</taxon>
        <taxon>Alveolata</taxon>
        <taxon>Dinophyceae</taxon>
        <taxon>Prorocentrales</taxon>
        <taxon>Prorocentraceae</taxon>
        <taxon>Prorocentrum</taxon>
    </lineage>
</organism>
<dbReference type="EMBL" id="CAUYUJ010015793">
    <property type="protein sequence ID" value="CAK0858167.1"/>
    <property type="molecule type" value="Genomic_DNA"/>
</dbReference>
<evidence type="ECO:0000313" key="1">
    <source>
        <dbReference type="EMBL" id="CAK0858167.1"/>
    </source>
</evidence>
<proteinExistence type="predicted"/>
<sequence>MREYFLHMYQLGYGPSVGRSVFFFGHLLLRSDSCELEGSQLRDVECSLAGWANKSKEVVKGPAPQEVLLDMGLWMTQNGLGESAACLALHLDDYGRPSESIELAVGSLLPPVHGVRGSPSREWGVIFAPAELGFVTKTGRVDNSAVLGSPSRQLAPTVATALLARASRRAFETGARAPRAATDPATPLFPGLTLAQCERDLRDAAKELGCAELGITPQTTRHAGPPRDIYHKHRNLEQVRRRGRRAAKKSVTRHERHAKLLKQCAKLDSRQIARMNRSVDLFPDAVLSHIRAGDFTRFRG</sequence>
<comment type="caution">
    <text evidence="1">The sequence shown here is derived from an EMBL/GenBank/DDBJ whole genome shotgun (WGS) entry which is preliminary data.</text>
</comment>
<gene>
    <name evidence="1" type="ORF">PCOR1329_LOCUS48036</name>
</gene>
<evidence type="ECO:0000313" key="2">
    <source>
        <dbReference type="Proteomes" id="UP001189429"/>
    </source>
</evidence>
<accession>A0ABN9UJ84</accession>
<protein>
    <submittedName>
        <fullName evidence="1">Uncharacterized protein</fullName>
    </submittedName>
</protein>
<dbReference type="Proteomes" id="UP001189429">
    <property type="component" value="Unassembled WGS sequence"/>
</dbReference>